<gene>
    <name evidence="3" type="ORF">BSAL_06830</name>
</gene>
<dbReference type="VEuPathDB" id="TriTrypDB:BSAL_06830"/>
<feature type="region of interest" description="Disordered" evidence="2">
    <location>
        <begin position="1281"/>
        <end position="1428"/>
    </location>
</feature>
<feature type="compositionally biased region" description="Basic and acidic residues" evidence="2">
    <location>
        <begin position="1411"/>
        <end position="1428"/>
    </location>
</feature>
<evidence type="ECO:0000256" key="2">
    <source>
        <dbReference type="SAM" id="MobiDB-lite"/>
    </source>
</evidence>
<feature type="compositionally biased region" description="Polar residues" evidence="2">
    <location>
        <begin position="455"/>
        <end position="482"/>
    </location>
</feature>
<dbReference type="Proteomes" id="UP000051952">
    <property type="component" value="Unassembled WGS sequence"/>
</dbReference>
<evidence type="ECO:0000256" key="1">
    <source>
        <dbReference type="SAM" id="Coils"/>
    </source>
</evidence>
<sequence>MSTLVSSSSIAVLQQSQLATPQYTPQQNIVYWLSSNERFQVPKSPAVFLQQMRDGTLIWRLLTAHLSEPPPPSESITERWRQIASALLDCGVELTPHGLKLLLLGEADVMDKVLNVVYSLHHAGGQGTSAVASLMTPCQPEPEVLYPRLFHSALVNAKQTNFVDRVKTLTGGCCTPETSEAEREFLQLEALSSHSKRLVEYGMAEAFFRLGLELMFRQRNAPLGLKVAALMKTFVLEVGPESSFKSLVGQKGVQHAQRGWHMPLPDMDDYDDPEGRTSAEMLENISQLLRSNDTLPELQDFLRMLLTNICNTTPLVNSGVAPPPVSSFAGAGGAKATRAPVSPTSPGLDSASSTPVVDESKLVYLFRRVFPTSVVGHRVFLEQLWAFVTRVTDRSVVRAITLWLTESSVAILEGREPGQDSYGRFNPNARFEEGYVEPSAASAMVSARGRSSITSTTAETVSPKGVSTATDNSFLPSSKQQKTTTNANTTTTTATAITVAMKLMPRDDDDEDGEDTARQAKRMADVRFKLQKQQGQERRERDVCSHALRLCLRLWSEFVDITSSSDLVYDVLEFVKTSRGTELLCGRPDLIAELACVMFTHQSFYNFVIELLEQNRAVSQTPELRRLLLQNLCDYHNRPYPQQSLSTDENDLDGGGDAGSAAGVVGVRSVSPTGSNATNSMPVAKSSRTTLLLGLLATVGELYPQIPALGIIEGDVLMCIANGIVTNLQMQGPTIIPPQATAGGVSNRSSVPPSTSKQQGAATTIAAFTSTNTSSMFEDTQRSYGGYGNDPSYRNGGGGGNGGGGNSIVTLRTVRQFFELLMSLVEQDPYFQRPCVLAWVKVSHYFLALPQLEPVRAEYLATCLTTAINDLLSLAERHHFSDLILQSIAQIFLEHNALDGRRGIAECIHMFFQILVRRDFAERSPEDAAASEMFGKKMRKICELAGMPTIRVKVKVLDDEEAARLAAIRRAEEEEKKRIAAEEAERVRQELEEREDQLAIESGKERRKKYVRQPLYVAPAPAVKLEEVPSGTSIFEHKRNLHWVKNNIILDLLMDRVLVGISRVDYNKQLGKRSVVVSSNNVNASGISIGGAGMPESFWSGWQRGKTYEQQQQEKRQEEESEAQRRDILRKIRDQEVKDALKTNAYRADVKKLHQLFATEQQHVVEEEQDRRALISSTYLKTLVSLYHMFREEHEHYTISKESASRQRTEEIRRRQLEERQRAKEKISKYWEEKEHLETRLEEHRRLAAEEQAARNEQQKKAYLEGQKRKLMTWRLENQYDAGGTGTTGDQHGGLMSSTSTTMTDDGPGRPIPAKKSGKGGAPSALNKHAQSSEAQPPDAARRIGHTKLAPLTERSKQQQGGNGPNRGGGGGGGGGDGQHRPRRRSSEPVSGLDGIHIPENDDDGESGVLPEHRLAASDIRSDGDDDE</sequence>
<dbReference type="EMBL" id="CYKH01001348">
    <property type="protein sequence ID" value="CUG86642.1"/>
    <property type="molecule type" value="Genomic_DNA"/>
</dbReference>
<feature type="region of interest" description="Disordered" evidence="2">
    <location>
        <begin position="741"/>
        <end position="762"/>
    </location>
</feature>
<evidence type="ECO:0000313" key="4">
    <source>
        <dbReference type="Proteomes" id="UP000051952"/>
    </source>
</evidence>
<keyword evidence="4" id="KW-1185">Reference proteome</keyword>
<feature type="coiled-coil region" evidence="1">
    <location>
        <begin position="1206"/>
        <end position="1267"/>
    </location>
</feature>
<feature type="compositionally biased region" description="Low complexity" evidence="2">
    <location>
        <begin position="1288"/>
        <end position="1304"/>
    </location>
</feature>
<protein>
    <submittedName>
        <fullName evidence="3">Uncharacterized protein</fullName>
    </submittedName>
</protein>
<reference evidence="4" key="1">
    <citation type="submission" date="2015-09" db="EMBL/GenBank/DDBJ databases">
        <authorList>
            <consortium name="Pathogen Informatics"/>
        </authorList>
    </citation>
    <scope>NUCLEOTIDE SEQUENCE [LARGE SCALE GENOMIC DNA]</scope>
    <source>
        <strain evidence="4">Lake Konstanz</strain>
    </source>
</reference>
<feature type="region of interest" description="Disordered" evidence="2">
    <location>
        <begin position="455"/>
        <end position="489"/>
    </location>
</feature>
<feature type="compositionally biased region" description="Gly residues" evidence="2">
    <location>
        <begin position="1361"/>
        <end position="1377"/>
    </location>
</feature>
<keyword evidence="1" id="KW-0175">Coiled coil</keyword>
<proteinExistence type="predicted"/>
<evidence type="ECO:0000313" key="3">
    <source>
        <dbReference type="EMBL" id="CUG86642.1"/>
    </source>
</evidence>
<organism evidence="3 4">
    <name type="scientific">Bodo saltans</name>
    <name type="common">Flagellated protozoan</name>
    <dbReference type="NCBI Taxonomy" id="75058"/>
    <lineage>
        <taxon>Eukaryota</taxon>
        <taxon>Discoba</taxon>
        <taxon>Euglenozoa</taxon>
        <taxon>Kinetoplastea</taxon>
        <taxon>Metakinetoplastina</taxon>
        <taxon>Eubodonida</taxon>
        <taxon>Bodonidae</taxon>
        <taxon>Bodo</taxon>
    </lineage>
</organism>
<name>A0A0S4JBS9_BODSA</name>
<feature type="compositionally biased region" description="Polar residues" evidence="2">
    <location>
        <begin position="744"/>
        <end position="762"/>
    </location>
</feature>
<accession>A0A0S4JBS9</accession>
<feature type="coiled-coil region" evidence="1">
    <location>
        <begin position="957"/>
        <end position="1004"/>
    </location>
</feature>